<evidence type="ECO:0000256" key="1">
    <source>
        <dbReference type="SAM" id="MobiDB-lite"/>
    </source>
</evidence>
<keyword evidence="3" id="KW-0969">Cilium</keyword>
<gene>
    <name evidence="3" type="ORF">EJA03_14780</name>
</gene>
<proteinExistence type="predicted"/>
<keyword evidence="4" id="KW-1185">Reference proteome</keyword>
<evidence type="ECO:0000259" key="2">
    <source>
        <dbReference type="Pfam" id="PF07238"/>
    </source>
</evidence>
<dbReference type="RefSeq" id="WP_125322507.1">
    <property type="nucleotide sequence ID" value="NZ_AP024890.1"/>
</dbReference>
<dbReference type="AlphaFoldDB" id="A0A427U0V7"/>
<reference evidence="3 4" key="1">
    <citation type="submission" date="2018-12" db="EMBL/GenBank/DDBJ databases">
        <title>Genomic taxonomy of the Vibrionaceae family.</title>
        <authorList>
            <person name="Gomez-Gil B."/>
            <person name="Enciso-Ibarra K."/>
        </authorList>
    </citation>
    <scope>NUCLEOTIDE SEQUENCE [LARGE SCALE GENOMIC DNA]</scope>
    <source>
        <strain evidence="3 4">CAIM 594</strain>
    </source>
</reference>
<comment type="caution">
    <text evidence="3">The sequence shown here is derived from an EMBL/GenBank/DDBJ whole genome shotgun (WGS) entry which is preliminary data.</text>
</comment>
<dbReference type="EMBL" id="RSFA01000074">
    <property type="protein sequence ID" value="RSD30283.1"/>
    <property type="molecule type" value="Genomic_DNA"/>
</dbReference>
<dbReference type="Proteomes" id="UP000269041">
    <property type="component" value="Unassembled WGS sequence"/>
</dbReference>
<organism evidence="3 4">
    <name type="scientific">Vibrio pectenicida</name>
    <dbReference type="NCBI Taxonomy" id="62763"/>
    <lineage>
        <taxon>Bacteria</taxon>
        <taxon>Pseudomonadati</taxon>
        <taxon>Pseudomonadota</taxon>
        <taxon>Gammaproteobacteria</taxon>
        <taxon>Vibrionales</taxon>
        <taxon>Vibrionaceae</taxon>
        <taxon>Vibrio</taxon>
    </lineage>
</organism>
<dbReference type="GO" id="GO:0035438">
    <property type="term" value="F:cyclic-di-GMP binding"/>
    <property type="evidence" value="ECO:0007669"/>
    <property type="project" value="InterPro"/>
</dbReference>
<sequence>MDTKEEDRSEHLSNPHPEKGFTSINSTDALAMLEHGGELTVTITTPVGRAFSCKTLFIGAHSHNLILAELPNLSIEDTGFFFQSGFWATIRAISPRGEGALVSFKTQLEYVLSNPIPIIAFNIPNTMQVNQLRREPRYSLDLPASVTSHGVKLECQMRDLSVHGCRFVTPPLSKAFQVGDEISLCIHEALAKKHQFQSLSGQVRNSQSSIHYASYGVEFDEKGIEGSKQLLSKLKFSGNKLILR</sequence>
<name>A0A427U0V7_9VIBR</name>
<dbReference type="OrthoDB" id="5586887at2"/>
<feature type="region of interest" description="Disordered" evidence="1">
    <location>
        <begin position="1"/>
        <end position="21"/>
    </location>
</feature>
<feature type="domain" description="PilZ" evidence="2">
    <location>
        <begin position="131"/>
        <end position="231"/>
    </location>
</feature>
<protein>
    <submittedName>
        <fullName evidence="3">Flagellar brake protein</fullName>
    </submittedName>
</protein>
<evidence type="ECO:0000313" key="3">
    <source>
        <dbReference type="EMBL" id="RSD30283.1"/>
    </source>
</evidence>
<dbReference type="Gene3D" id="2.40.10.220">
    <property type="entry name" value="predicted glycosyltransferase like domains"/>
    <property type="match status" value="1"/>
</dbReference>
<keyword evidence="3" id="KW-0966">Cell projection</keyword>
<keyword evidence="3" id="KW-0282">Flagellum</keyword>
<dbReference type="Gene3D" id="2.30.110.10">
    <property type="entry name" value="Electron Transport, Fmn-binding Protein, Chain A"/>
    <property type="match status" value="1"/>
</dbReference>
<feature type="compositionally biased region" description="Basic and acidic residues" evidence="1">
    <location>
        <begin position="1"/>
        <end position="19"/>
    </location>
</feature>
<dbReference type="SUPFAM" id="SSF141371">
    <property type="entry name" value="PilZ domain-like"/>
    <property type="match status" value="2"/>
</dbReference>
<dbReference type="Pfam" id="PF07238">
    <property type="entry name" value="PilZ"/>
    <property type="match status" value="1"/>
</dbReference>
<dbReference type="InterPro" id="IPR009875">
    <property type="entry name" value="PilZ_domain"/>
</dbReference>
<evidence type="ECO:0000313" key="4">
    <source>
        <dbReference type="Proteomes" id="UP000269041"/>
    </source>
</evidence>
<accession>A0A427U0V7</accession>
<dbReference type="InterPro" id="IPR012349">
    <property type="entry name" value="Split_barrel_FMN-bd"/>
</dbReference>